<protein>
    <recommendedName>
        <fullName evidence="3">histidine kinase</fullName>
        <ecNumber evidence="3">2.7.13.3</ecNumber>
    </recommendedName>
</protein>
<evidence type="ECO:0000256" key="11">
    <source>
        <dbReference type="SAM" id="MobiDB-lite"/>
    </source>
</evidence>
<evidence type="ECO:0000256" key="7">
    <source>
        <dbReference type="ARBA" id="ARBA00022741"/>
    </source>
</evidence>
<dbReference type="InterPro" id="IPR050980">
    <property type="entry name" value="2C_sensor_his_kinase"/>
</dbReference>
<evidence type="ECO:0000256" key="12">
    <source>
        <dbReference type="SAM" id="Phobius"/>
    </source>
</evidence>
<dbReference type="PROSITE" id="PS50109">
    <property type="entry name" value="HIS_KIN"/>
    <property type="match status" value="1"/>
</dbReference>
<dbReference type="Pfam" id="PF00512">
    <property type="entry name" value="HisKA"/>
    <property type="match status" value="1"/>
</dbReference>
<dbReference type="GO" id="GO:0016301">
    <property type="term" value="F:kinase activity"/>
    <property type="evidence" value="ECO:0007669"/>
    <property type="project" value="UniProtKB-KW"/>
</dbReference>
<dbReference type="RefSeq" id="WP_272101734.1">
    <property type="nucleotide sequence ID" value="NZ_JAQNDK010000004.1"/>
</dbReference>
<comment type="subcellular location">
    <subcellularLocation>
        <location evidence="2">Cell membrane</location>
        <topology evidence="2">Multi-pass membrane protein</topology>
    </subcellularLocation>
</comment>
<dbReference type="InterPro" id="IPR003660">
    <property type="entry name" value="HAMP_dom"/>
</dbReference>
<organism evidence="15 16">
    <name type="scientific">Sorangium atrum</name>
    <dbReference type="NCBI Taxonomy" id="2995308"/>
    <lineage>
        <taxon>Bacteria</taxon>
        <taxon>Pseudomonadati</taxon>
        <taxon>Myxococcota</taxon>
        <taxon>Polyangia</taxon>
        <taxon>Polyangiales</taxon>
        <taxon>Polyangiaceae</taxon>
        <taxon>Sorangium</taxon>
    </lineage>
</organism>
<comment type="catalytic activity">
    <reaction evidence="1">
        <text>ATP + protein L-histidine = ADP + protein N-phospho-L-histidine.</text>
        <dbReference type="EC" id="2.7.13.3"/>
    </reaction>
</comment>
<keyword evidence="9" id="KW-0067">ATP-binding</keyword>
<dbReference type="EC" id="2.7.13.3" evidence="3"/>
<dbReference type="CDD" id="cd06225">
    <property type="entry name" value="HAMP"/>
    <property type="match status" value="1"/>
</dbReference>
<evidence type="ECO:0000256" key="6">
    <source>
        <dbReference type="ARBA" id="ARBA00022679"/>
    </source>
</evidence>
<dbReference type="PANTHER" id="PTHR44936:SF10">
    <property type="entry name" value="SENSOR PROTEIN RSTB"/>
    <property type="match status" value="1"/>
</dbReference>
<sequence>MRRRYRSWLYENGRKVSIGRFLSARLHRRLFMWFGATILITALAAVATMGAIDRVGNSGWRREHARAQSFVAHEFERVWADPAARDALARGFAEDLEIDLELIDATGRRLARYGQPCRAQTLVSPVRDEAGPLGSVLLCPARGRSGGSLRFALPLLAVAIVMWGASGLIARRLARPLVDLAHVAHEIGAGKLSSRVRLDCHGQQGEVGIVAEAVNDMAARIERQLADQRELLAAVSHELRTPLARIRLLTEMAREGNGPSACVLDDLDREVMEIDALVGDLLASSRLDFAALTVTRLDPAEAGIRALERAGLDPTLLEVVEGTPAFQVDATLLARALANLLENARAHAGGAERLRVRPGGQRSVVFEVEDRGPGFAEGEETRIFEPFFRRERAAGGESGAERGSLGLGLALCKRIAEAHGGRAFAERREGGGARIGIELALRPPTSAARPQRRDREATGAGAGGANLAGRADTDARPRRA</sequence>
<proteinExistence type="predicted"/>
<reference evidence="15 16" key="1">
    <citation type="submission" date="2023-01" db="EMBL/GenBank/DDBJ databases">
        <title>Minimal conservation of predation-associated metabolite biosynthetic gene clusters underscores biosynthetic potential of Myxococcota including descriptions for ten novel species: Archangium lansinium sp. nov., Myxococcus landrumus sp. nov., Nannocystis bai.</title>
        <authorList>
            <person name="Ahearne A."/>
            <person name="Stevens C."/>
            <person name="Dowd S."/>
        </authorList>
    </citation>
    <scope>NUCLEOTIDE SEQUENCE [LARGE SCALE GENOMIC DNA]</scope>
    <source>
        <strain evidence="15 16">WIWO2</strain>
    </source>
</reference>
<evidence type="ECO:0000259" key="13">
    <source>
        <dbReference type="PROSITE" id="PS50109"/>
    </source>
</evidence>
<dbReference type="PANTHER" id="PTHR44936">
    <property type="entry name" value="SENSOR PROTEIN CREC"/>
    <property type="match status" value="1"/>
</dbReference>
<evidence type="ECO:0000256" key="4">
    <source>
        <dbReference type="ARBA" id="ARBA00022475"/>
    </source>
</evidence>
<dbReference type="InterPro" id="IPR004358">
    <property type="entry name" value="Sig_transdc_His_kin-like_C"/>
</dbReference>
<dbReference type="InterPro" id="IPR036890">
    <property type="entry name" value="HATPase_C_sf"/>
</dbReference>
<keyword evidence="4" id="KW-1003">Cell membrane</keyword>
<feature type="coiled-coil region" evidence="10">
    <location>
        <begin position="211"/>
        <end position="238"/>
    </location>
</feature>
<dbReference type="SUPFAM" id="SSF55874">
    <property type="entry name" value="ATPase domain of HSP90 chaperone/DNA topoisomerase II/histidine kinase"/>
    <property type="match status" value="1"/>
</dbReference>
<dbReference type="SUPFAM" id="SSF158472">
    <property type="entry name" value="HAMP domain-like"/>
    <property type="match status" value="1"/>
</dbReference>
<keyword evidence="12" id="KW-0812">Transmembrane</keyword>
<dbReference type="Gene3D" id="1.10.8.500">
    <property type="entry name" value="HAMP domain in histidine kinase"/>
    <property type="match status" value="1"/>
</dbReference>
<dbReference type="PROSITE" id="PS50885">
    <property type="entry name" value="HAMP"/>
    <property type="match status" value="1"/>
</dbReference>
<dbReference type="EMBL" id="JAQNDK010000004">
    <property type="protein sequence ID" value="MDC0683600.1"/>
    <property type="molecule type" value="Genomic_DNA"/>
</dbReference>
<evidence type="ECO:0000259" key="14">
    <source>
        <dbReference type="PROSITE" id="PS50885"/>
    </source>
</evidence>
<feature type="domain" description="HAMP" evidence="14">
    <location>
        <begin position="171"/>
        <end position="226"/>
    </location>
</feature>
<keyword evidence="12" id="KW-1133">Transmembrane helix</keyword>
<feature type="transmembrane region" description="Helical" evidence="12">
    <location>
        <begin position="30"/>
        <end position="52"/>
    </location>
</feature>
<accession>A0ABT5CB33</accession>
<evidence type="ECO:0000256" key="9">
    <source>
        <dbReference type="ARBA" id="ARBA00022840"/>
    </source>
</evidence>
<keyword evidence="7" id="KW-0547">Nucleotide-binding</keyword>
<evidence type="ECO:0000256" key="10">
    <source>
        <dbReference type="SAM" id="Coils"/>
    </source>
</evidence>
<dbReference type="CDD" id="cd00082">
    <property type="entry name" value="HisKA"/>
    <property type="match status" value="1"/>
</dbReference>
<dbReference type="InterPro" id="IPR003594">
    <property type="entry name" value="HATPase_dom"/>
</dbReference>
<dbReference type="Gene3D" id="3.30.565.10">
    <property type="entry name" value="Histidine kinase-like ATPase, C-terminal domain"/>
    <property type="match status" value="1"/>
</dbReference>
<evidence type="ECO:0000256" key="3">
    <source>
        <dbReference type="ARBA" id="ARBA00012438"/>
    </source>
</evidence>
<dbReference type="Gene3D" id="1.10.287.130">
    <property type="match status" value="1"/>
</dbReference>
<dbReference type="Pfam" id="PF02518">
    <property type="entry name" value="HATPase_c"/>
    <property type="match status" value="1"/>
</dbReference>
<evidence type="ECO:0000313" key="15">
    <source>
        <dbReference type="EMBL" id="MDC0683600.1"/>
    </source>
</evidence>
<dbReference type="SMART" id="SM00304">
    <property type="entry name" value="HAMP"/>
    <property type="match status" value="1"/>
</dbReference>
<dbReference type="CDD" id="cd00075">
    <property type="entry name" value="HATPase"/>
    <property type="match status" value="1"/>
</dbReference>
<comment type="caution">
    <text evidence="15">The sequence shown here is derived from an EMBL/GenBank/DDBJ whole genome shotgun (WGS) entry which is preliminary data.</text>
</comment>
<evidence type="ECO:0000256" key="1">
    <source>
        <dbReference type="ARBA" id="ARBA00000085"/>
    </source>
</evidence>
<dbReference type="InterPro" id="IPR003661">
    <property type="entry name" value="HisK_dim/P_dom"/>
</dbReference>
<dbReference type="SMART" id="SM00388">
    <property type="entry name" value="HisKA"/>
    <property type="match status" value="1"/>
</dbReference>
<keyword evidence="6" id="KW-0808">Transferase</keyword>
<gene>
    <name evidence="15" type="ORF">POL72_38075</name>
</gene>
<evidence type="ECO:0000256" key="8">
    <source>
        <dbReference type="ARBA" id="ARBA00022777"/>
    </source>
</evidence>
<dbReference type="InterPro" id="IPR036097">
    <property type="entry name" value="HisK_dim/P_sf"/>
</dbReference>
<evidence type="ECO:0000256" key="2">
    <source>
        <dbReference type="ARBA" id="ARBA00004651"/>
    </source>
</evidence>
<keyword evidence="5" id="KW-0597">Phosphoprotein</keyword>
<feature type="region of interest" description="Disordered" evidence="11">
    <location>
        <begin position="441"/>
        <end position="480"/>
    </location>
</feature>
<dbReference type="InterPro" id="IPR005467">
    <property type="entry name" value="His_kinase_dom"/>
</dbReference>
<feature type="compositionally biased region" description="Basic and acidic residues" evidence="11">
    <location>
        <begin position="471"/>
        <end position="480"/>
    </location>
</feature>
<keyword evidence="12" id="KW-0472">Membrane</keyword>
<dbReference type="Pfam" id="PF00672">
    <property type="entry name" value="HAMP"/>
    <property type="match status" value="1"/>
</dbReference>
<keyword evidence="16" id="KW-1185">Reference proteome</keyword>
<dbReference type="Proteomes" id="UP001217485">
    <property type="component" value="Unassembled WGS sequence"/>
</dbReference>
<dbReference type="PRINTS" id="PR00344">
    <property type="entry name" value="BCTRLSENSOR"/>
</dbReference>
<keyword evidence="8 15" id="KW-0418">Kinase</keyword>
<name>A0ABT5CB33_9BACT</name>
<keyword evidence="10" id="KW-0175">Coiled coil</keyword>
<evidence type="ECO:0000313" key="16">
    <source>
        <dbReference type="Proteomes" id="UP001217485"/>
    </source>
</evidence>
<evidence type="ECO:0000256" key="5">
    <source>
        <dbReference type="ARBA" id="ARBA00022553"/>
    </source>
</evidence>
<feature type="domain" description="Histidine kinase" evidence="13">
    <location>
        <begin position="234"/>
        <end position="443"/>
    </location>
</feature>
<dbReference type="SUPFAM" id="SSF47384">
    <property type="entry name" value="Homodimeric domain of signal transducing histidine kinase"/>
    <property type="match status" value="1"/>
</dbReference>
<dbReference type="SMART" id="SM00387">
    <property type="entry name" value="HATPase_c"/>
    <property type="match status" value="1"/>
</dbReference>